<sequence length="356" mass="40063">MGSSSPPELGLNCRLSSATKTYIPKTISDFLAEVSTISNTSERLLKLDDYVNRLQDEMKKIDAFKRVLPLCMLLLKDAIVTMEEELKQCKKSNAQPVLEEFIPLKKPGDDENEKVKASTENDVNNRDKMNWMSSVQLWNSDHHHQYPNLDLNNSNQTLKQDIKKGVEGEILRPSSREDIGYSGLTSQFGCSKLTSSLATNIGANLRTEQQSKQQQTARKQRRCWSPELHRRFVDALQQLGGPQVATPKQIRELMQVDSLTNDEVKSHLQKYRLHTRRVQSTSTNPSVVLGSLWLSQEQYGESSKPSTSQSGSPQGPLNLTGSSRATSMTAADSMEDEDDENLESHSWKSRIHLSNV</sequence>
<comment type="subcellular location">
    <subcellularLocation>
        <location evidence="1">Nucleus</location>
    </subcellularLocation>
</comment>
<dbReference type="InterPro" id="IPR006447">
    <property type="entry name" value="Myb_dom_plants"/>
</dbReference>
<dbReference type="Gene3D" id="1.10.10.60">
    <property type="entry name" value="Homeodomain-like"/>
    <property type="match status" value="1"/>
</dbReference>
<gene>
    <name evidence="8" type="ORF">FPE_LOCUS17173</name>
</gene>
<feature type="compositionally biased region" description="Basic residues" evidence="6">
    <location>
        <begin position="347"/>
        <end position="356"/>
    </location>
</feature>
<evidence type="ECO:0000259" key="7">
    <source>
        <dbReference type="PROSITE" id="PS51294"/>
    </source>
</evidence>
<keyword evidence="2" id="KW-0805">Transcription regulation</keyword>
<name>A0AAD1ZLD5_9LAMI</name>
<evidence type="ECO:0000313" key="9">
    <source>
        <dbReference type="Proteomes" id="UP000834106"/>
    </source>
</evidence>
<dbReference type="InterPro" id="IPR009057">
    <property type="entry name" value="Homeodomain-like_sf"/>
</dbReference>
<evidence type="ECO:0000256" key="5">
    <source>
        <dbReference type="ARBA" id="ARBA00023242"/>
    </source>
</evidence>
<feature type="compositionally biased region" description="Low complexity" evidence="6">
    <location>
        <begin position="302"/>
        <end position="316"/>
    </location>
</feature>
<keyword evidence="5" id="KW-0539">Nucleus</keyword>
<dbReference type="NCBIfam" id="TIGR01557">
    <property type="entry name" value="myb_SHAQKYF"/>
    <property type="match status" value="1"/>
</dbReference>
<dbReference type="InterPro" id="IPR044787">
    <property type="entry name" value="HHO5-like"/>
</dbReference>
<keyword evidence="3" id="KW-0238">DNA-binding</keyword>
<evidence type="ECO:0000313" key="8">
    <source>
        <dbReference type="EMBL" id="CAI9769117.1"/>
    </source>
</evidence>
<dbReference type="InterPro" id="IPR001005">
    <property type="entry name" value="SANT/Myb"/>
</dbReference>
<feature type="domain" description="HTH myb-type" evidence="7">
    <location>
        <begin position="216"/>
        <end position="276"/>
    </location>
</feature>
<evidence type="ECO:0000256" key="4">
    <source>
        <dbReference type="ARBA" id="ARBA00023163"/>
    </source>
</evidence>
<dbReference type="InterPro" id="IPR058673">
    <property type="entry name" value="HHO5-like_N"/>
</dbReference>
<dbReference type="GO" id="GO:0005634">
    <property type="term" value="C:nucleus"/>
    <property type="evidence" value="ECO:0007669"/>
    <property type="project" value="UniProtKB-SubCell"/>
</dbReference>
<dbReference type="Pfam" id="PF00249">
    <property type="entry name" value="Myb_DNA-binding"/>
    <property type="match status" value="1"/>
</dbReference>
<evidence type="ECO:0000256" key="3">
    <source>
        <dbReference type="ARBA" id="ARBA00023125"/>
    </source>
</evidence>
<feature type="compositionally biased region" description="Polar residues" evidence="6">
    <location>
        <begin position="317"/>
        <end position="330"/>
    </location>
</feature>
<organism evidence="8 9">
    <name type="scientific">Fraxinus pennsylvanica</name>
    <dbReference type="NCBI Taxonomy" id="56036"/>
    <lineage>
        <taxon>Eukaryota</taxon>
        <taxon>Viridiplantae</taxon>
        <taxon>Streptophyta</taxon>
        <taxon>Embryophyta</taxon>
        <taxon>Tracheophyta</taxon>
        <taxon>Spermatophyta</taxon>
        <taxon>Magnoliopsida</taxon>
        <taxon>eudicotyledons</taxon>
        <taxon>Gunneridae</taxon>
        <taxon>Pentapetalae</taxon>
        <taxon>asterids</taxon>
        <taxon>lamiids</taxon>
        <taxon>Lamiales</taxon>
        <taxon>Oleaceae</taxon>
        <taxon>Oleeae</taxon>
        <taxon>Fraxinus</taxon>
    </lineage>
</organism>
<keyword evidence="4" id="KW-0804">Transcription</keyword>
<protein>
    <recommendedName>
        <fullName evidence="7">HTH myb-type domain-containing protein</fullName>
    </recommendedName>
</protein>
<dbReference type="AlphaFoldDB" id="A0AAD1ZLD5"/>
<accession>A0AAD1ZLD5</accession>
<dbReference type="PROSITE" id="PS51294">
    <property type="entry name" value="HTH_MYB"/>
    <property type="match status" value="1"/>
</dbReference>
<dbReference type="EMBL" id="OU503045">
    <property type="protein sequence ID" value="CAI9769117.1"/>
    <property type="molecule type" value="Genomic_DNA"/>
</dbReference>
<dbReference type="Pfam" id="PF26575">
    <property type="entry name" value="HHO5_N"/>
    <property type="match status" value="1"/>
</dbReference>
<evidence type="ECO:0000256" key="2">
    <source>
        <dbReference type="ARBA" id="ARBA00023015"/>
    </source>
</evidence>
<dbReference type="FunFam" id="1.10.10.60:FF:000002">
    <property type="entry name" value="Myb family transcription factor"/>
    <property type="match status" value="1"/>
</dbReference>
<evidence type="ECO:0000256" key="6">
    <source>
        <dbReference type="SAM" id="MobiDB-lite"/>
    </source>
</evidence>
<dbReference type="PANTHER" id="PTHR31003">
    <property type="entry name" value="MYB FAMILY TRANSCRIPTION FACTOR"/>
    <property type="match status" value="1"/>
</dbReference>
<dbReference type="Proteomes" id="UP000834106">
    <property type="component" value="Chromosome 10"/>
</dbReference>
<dbReference type="GO" id="GO:0003700">
    <property type="term" value="F:DNA-binding transcription factor activity"/>
    <property type="evidence" value="ECO:0007669"/>
    <property type="project" value="InterPro"/>
</dbReference>
<proteinExistence type="predicted"/>
<dbReference type="PANTHER" id="PTHR31003:SF3">
    <property type="entry name" value="HOMEODOMAIN-LIKE SUPERFAMILY PROTEIN-RELATED"/>
    <property type="match status" value="1"/>
</dbReference>
<dbReference type="SUPFAM" id="SSF46689">
    <property type="entry name" value="Homeodomain-like"/>
    <property type="match status" value="1"/>
</dbReference>
<feature type="region of interest" description="Disordered" evidence="6">
    <location>
        <begin position="299"/>
        <end position="356"/>
    </location>
</feature>
<reference evidence="8" key="1">
    <citation type="submission" date="2023-05" db="EMBL/GenBank/DDBJ databases">
        <authorList>
            <person name="Huff M."/>
        </authorList>
    </citation>
    <scope>NUCLEOTIDE SEQUENCE</scope>
</reference>
<dbReference type="InterPro" id="IPR017930">
    <property type="entry name" value="Myb_dom"/>
</dbReference>
<keyword evidence="9" id="KW-1185">Reference proteome</keyword>
<evidence type="ECO:0000256" key="1">
    <source>
        <dbReference type="ARBA" id="ARBA00004123"/>
    </source>
</evidence>
<dbReference type="GO" id="GO:0003677">
    <property type="term" value="F:DNA binding"/>
    <property type="evidence" value="ECO:0007669"/>
    <property type="project" value="UniProtKB-KW"/>
</dbReference>